<evidence type="ECO:0000313" key="2">
    <source>
        <dbReference type="EMBL" id="GGK91280.1"/>
    </source>
</evidence>
<dbReference type="PANTHER" id="PTHR41252:SF1">
    <property type="entry name" value="BLR2505 PROTEIN"/>
    <property type="match status" value="1"/>
</dbReference>
<dbReference type="InterPro" id="IPR032710">
    <property type="entry name" value="NTF2-like_dom_sf"/>
</dbReference>
<dbReference type="AlphaFoldDB" id="A0A917R6K6"/>
<dbReference type="PANTHER" id="PTHR41252">
    <property type="entry name" value="BLR2505 PROTEIN"/>
    <property type="match status" value="1"/>
</dbReference>
<comment type="caution">
    <text evidence="2">The sequence shown here is derived from an EMBL/GenBank/DDBJ whole genome shotgun (WGS) entry which is preliminary data.</text>
</comment>
<dbReference type="EMBL" id="BMNT01000019">
    <property type="protein sequence ID" value="GGK91280.1"/>
    <property type="molecule type" value="Genomic_DNA"/>
</dbReference>
<reference evidence="2" key="1">
    <citation type="journal article" date="2014" name="Int. J. Syst. Evol. Microbiol.">
        <title>Complete genome sequence of Corynebacterium casei LMG S-19264T (=DSM 44701T), isolated from a smear-ripened cheese.</title>
        <authorList>
            <consortium name="US DOE Joint Genome Institute (JGI-PGF)"/>
            <person name="Walter F."/>
            <person name="Albersmeier A."/>
            <person name="Kalinowski J."/>
            <person name="Ruckert C."/>
        </authorList>
    </citation>
    <scope>NUCLEOTIDE SEQUENCE</scope>
    <source>
        <strain evidence="2">JCM 13064</strain>
    </source>
</reference>
<proteinExistence type="predicted"/>
<dbReference type="InterPro" id="IPR037401">
    <property type="entry name" value="SnoaL-like"/>
</dbReference>
<reference evidence="2" key="2">
    <citation type="submission" date="2020-09" db="EMBL/GenBank/DDBJ databases">
        <authorList>
            <person name="Sun Q."/>
            <person name="Ohkuma M."/>
        </authorList>
    </citation>
    <scope>NUCLEOTIDE SEQUENCE</scope>
    <source>
        <strain evidence="2">JCM 13064</strain>
    </source>
</reference>
<dbReference type="Proteomes" id="UP000645217">
    <property type="component" value="Unassembled WGS sequence"/>
</dbReference>
<dbReference type="Gene3D" id="3.10.450.50">
    <property type="match status" value="1"/>
</dbReference>
<dbReference type="Pfam" id="PF12680">
    <property type="entry name" value="SnoaL_2"/>
    <property type="match status" value="1"/>
</dbReference>
<gene>
    <name evidence="2" type="ORF">GCM10007964_37460</name>
</gene>
<dbReference type="RefSeq" id="WP_189164310.1">
    <property type="nucleotide sequence ID" value="NZ_BMNT01000019.1"/>
</dbReference>
<protein>
    <recommendedName>
        <fullName evidence="1">SnoaL-like domain-containing protein</fullName>
    </recommendedName>
</protein>
<evidence type="ECO:0000259" key="1">
    <source>
        <dbReference type="Pfam" id="PF12680"/>
    </source>
</evidence>
<organism evidence="2 3">
    <name type="scientific">Sphaerisporangium melleum</name>
    <dbReference type="NCBI Taxonomy" id="321316"/>
    <lineage>
        <taxon>Bacteria</taxon>
        <taxon>Bacillati</taxon>
        <taxon>Actinomycetota</taxon>
        <taxon>Actinomycetes</taxon>
        <taxon>Streptosporangiales</taxon>
        <taxon>Streptosporangiaceae</taxon>
        <taxon>Sphaerisporangium</taxon>
    </lineage>
</organism>
<feature type="domain" description="SnoaL-like" evidence="1">
    <location>
        <begin position="10"/>
        <end position="115"/>
    </location>
</feature>
<dbReference type="SUPFAM" id="SSF54427">
    <property type="entry name" value="NTF2-like"/>
    <property type="match status" value="1"/>
</dbReference>
<sequence length="131" mass="14731">MSEHPNVNPVREIYDAIAKSDLDHIRDSLLADDVSFHVPGRGPLAGDYNGKEEVLGYLGKLAQHTDNSLQYEPYTFLADDGHVAALLRIRGERDGKLLDERGVHVFHLAGGKITERWSFPYDTHVIDEFFA</sequence>
<evidence type="ECO:0000313" key="3">
    <source>
        <dbReference type="Proteomes" id="UP000645217"/>
    </source>
</evidence>
<keyword evidence="3" id="KW-1185">Reference proteome</keyword>
<name>A0A917R6K6_9ACTN</name>
<accession>A0A917R6K6</accession>